<feature type="transmembrane region" description="Helical" evidence="7">
    <location>
        <begin position="273"/>
        <end position="291"/>
    </location>
</feature>
<evidence type="ECO:0000313" key="9">
    <source>
        <dbReference type="EMBL" id="MBJ7599654.1"/>
    </source>
</evidence>
<dbReference type="InterPro" id="IPR036412">
    <property type="entry name" value="HAD-like_sf"/>
</dbReference>
<dbReference type="SUPFAM" id="SSF103473">
    <property type="entry name" value="MFS general substrate transporter"/>
    <property type="match status" value="1"/>
</dbReference>
<evidence type="ECO:0000256" key="1">
    <source>
        <dbReference type="ARBA" id="ARBA00004651"/>
    </source>
</evidence>
<protein>
    <submittedName>
        <fullName evidence="9">MFS transporter</fullName>
    </submittedName>
</protein>
<dbReference type="InterPro" id="IPR023214">
    <property type="entry name" value="HAD_sf"/>
</dbReference>
<evidence type="ECO:0000256" key="2">
    <source>
        <dbReference type="ARBA" id="ARBA00022692"/>
    </source>
</evidence>
<dbReference type="Pfam" id="PF07690">
    <property type="entry name" value="MFS_1"/>
    <property type="match status" value="1"/>
</dbReference>
<dbReference type="SUPFAM" id="SSF56784">
    <property type="entry name" value="HAD-like"/>
    <property type="match status" value="1"/>
</dbReference>
<dbReference type="Gene3D" id="1.20.120.1600">
    <property type="match status" value="1"/>
</dbReference>
<gene>
    <name evidence="9" type="ORF">JF922_16445</name>
</gene>
<feature type="transmembrane region" description="Helical" evidence="7">
    <location>
        <begin position="397"/>
        <end position="417"/>
    </location>
</feature>
<evidence type="ECO:0000259" key="8">
    <source>
        <dbReference type="PROSITE" id="PS50850"/>
    </source>
</evidence>
<evidence type="ECO:0000256" key="5">
    <source>
        <dbReference type="ARBA" id="ARBA00022989"/>
    </source>
</evidence>
<keyword evidence="10" id="KW-1185">Reference proteome</keyword>
<keyword evidence="5 7" id="KW-1133">Transmembrane helix</keyword>
<dbReference type="InterPro" id="IPR004748">
    <property type="entry name" value="Polyol_permease-like"/>
</dbReference>
<dbReference type="InterPro" id="IPR020846">
    <property type="entry name" value="MFS_dom"/>
</dbReference>
<evidence type="ECO:0000256" key="3">
    <source>
        <dbReference type="ARBA" id="ARBA00022801"/>
    </source>
</evidence>
<proteinExistence type="predicted"/>
<feature type="transmembrane region" description="Helical" evidence="7">
    <location>
        <begin position="123"/>
        <end position="144"/>
    </location>
</feature>
<evidence type="ECO:0000313" key="10">
    <source>
        <dbReference type="Proteomes" id="UP000612893"/>
    </source>
</evidence>
<feature type="domain" description="Major facilitator superfamily (MFS) profile" evidence="8">
    <location>
        <begin position="25"/>
        <end position="419"/>
    </location>
</feature>
<feature type="transmembrane region" description="Helical" evidence="7">
    <location>
        <begin position="91"/>
        <end position="111"/>
    </location>
</feature>
<dbReference type="CDD" id="cd17337">
    <property type="entry name" value="MFS_CsbX"/>
    <property type="match status" value="1"/>
</dbReference>
<evidence type="ECO:0000256" key="6">
    <source>
        <dbReference type="ARBA" id="ARBA00023136"/>
    </source>
</evidence>
<name>A0A934K688_9BACT</name>
<feature type="transmembrane region" description="Helical" evidence="7">
    <location>
        <begin position="371"/>
        <end position="391"/>
    </location>
</feature>
<dbReference type="PANTHER" id="PTHR46470">
    <property type="entry name" value="N-ACYLNEURAMINATE-9-PHOSPHATASE"/>
    <property type="match status" value="1"/>
</dbReference>
<feature type="transmembrane region" description="Helical" evidence="7">
    <location>
        <begin position="156"/>
        <end position="177"/>
    </location>
</feature>
<keyword evidence="3" id="KW-0378">Hydrolase</keyword>
<sequence length="691" mass="74353">MPLELQADEEEKPASLLDRIGIPRPLFWGFVGCLLFMIGDGVESGFLSPYMQSQGISQQQVALMFSVYGFVIAVASWLSGSLSDLWGPRQVMLIGLVAWVGFEAIFLTLGLKAFNFPVMLVSYGLRGLGYPLFAFGFLVWIAAATPPKRLSSAAGWFWFAFTGGFPTLGSLFASFLIPELGQYNTFWASVALVGLGGAIALLLVRERTGMKPLAAAGESPMTTLGRAITILWKQPRIGAGAVVRTINTAAELGFLVFMPTFFVKTIGLSLTQWLQVLSLMFFSNIIWNLLWGVLGDSIGWQRTVAWFGGVGCAITTLLLYYVPLAVGPRYPIIVLVAMLYGATLAGYVPLSALMPSMAPEHKGAAMSALNLGAGASTFVGPVIVGVFIGALGVVGVMYIYSGLYLFSAVLTLAFVRAPRGFVQEKRSWGELGFGAASSLLGHPPAVPNLEQDDDIEFVLVDIGGPIYDDDAFAQALLKATTELAGGPIDERQFWEVYDTQRSGGGGRLRRSIVDRFAPGSDVGTLTQLIQKNWEYPASALFPDVRPVLATLASKYKLGLICDQQRDPQAALQRDGIAQFFTTVATPQTVGVEKPDPKLFRWGLDKAGVRAANAVLVGNRLDLDIRPAQQLGMRTIWLLRGEAPPAPTLQQLSEPDAVITSLTGLPTALARVARTKESAPAVSPERVPAPAY</sequence>
<dbReference type="RefSeq" id="WP_338203221.1">
    <property type="nucleotide sequence ID" value="NZ_JAEKNR010000165.1"/>
</dbReference>
<dbReference type="Gene3D" id="1.20.1250.20">
    <property type="entry name" value="MFS general substrate transporter like domains"/>
    <property type="match status" value="2"/>
</dbReference>
<keyword evidence="2 7" id="KW-0812">Transmembrane</keyword>
<accession>A0A934K688</accession>
<feature type="transmembrane region" description="Helical" evidence="7">
    <location>
        <begin position="21"/>
        <end position="39"/>
    </location>
</feature>
<feature type="transmembrane region" description="Helical" evidence="7">
    <location>
        <begin position="59"/>
        <end position="79"/>
    </location>
</feature>
<dbReference type="EMBL" id="JAEKNR010000165">
    <property type="protein sequence ID" value="MBJ7599654.1"/>
    <property type="molecule type" value="Genomic_DNA"/>
</dbReference>
<dbReference type="Gene3D" id="3.40.50.1000">
    <property type="entry name" value="HAD superfamily/HAD-like"/>
    <property type="match status" value="1"/>
</dbReference>
<comment type="subcellular location">
    <subcellularLocation>
        <location evidence="1">Cell membrane</location>
        <topology evidence="1">Multi-pass membrane protein</topology>
    </subcellularLocation>
</comment>
<evidence type="ECO:0000256" key="4">
    <source>
        <dbReference type="ARBA" id="ARBA00022842"/>
    </source>
</evidence>
<keyword evidence="4" id="KW-0460">Magnesium</keyword>
<evidence type="ECO:0000256" key="7">
    <source>
        <dbReference type="SAM" id="Phobius"/>
    </source>
</evidence>
<dbReference type="InterPro" id="IPR011701">
    <property type="entry name" value="MFS"/>
</dbReference>
<keyword evidence="6 7" id="KW-0472">Membrane</keyword>
<dbReference type="GO" id="GO:0005886">
    <property type="term" value="C:plasma membrane"/>
    <property type="evidence" value="ECO:0007669"/>
    <property type="project" value="UniProtKB-SubCell"/>
</dbReference>
<feature type="transmembrane region" description="Helical" evidence="7">
    <location>
        <begin position="241"/>
        <end position="261"/>
    </location>
</feature>
<comment type="caution">
    <text evidence="9">The sequence shown here is derived from an EMBL/GenBank/DDBJ whole genome shotgun (WGS) entry which is preliminary data.</text>
</comment>
<feature type="transmembrane region" description="Helical" evidence="7">
    <location>
        <begin position="330"/>
        <end position="350"/>
    </location>
</feature>
<organism evidence="9 10">
    <name type="scientific">Candidatus Nephthysia bennettiae</name>
    <dbReference type="NCBI Taxonomy" id="3127016"/>
    <lineage>
        <taxon>Bacteria</taxon>
        <taxon>Bacillati</taxon>
        <taxon>Candidatus Dormiibacterota</taxon>
        <taxon>Candidatus Dormibacteria</taxon>
        <taxon>Candidatus Dormibacterales</taxon>
        <taxon>Candidatus Dormibacteraceae</taxon>
        <taxon>Candidatus Nephthysia</taxon>
    </lineage>
</organism>
<dbReference type="InterPro" id="IPR041492">
    <property type="entry name" value="HAD_2"/>
</dbReference>
<dbReference type="InterPro" id="IPR051400">
    <property type="entry name" value="HAD-like_hydrolase"/>
</dbReference>
<dbReference type="GO" id="GO:0016787">
    <property type="term" value="F:hydrolase activity"/>
    <property type="evidence" value="ECO:0007669"/>
    <property type="project" value="UniProtKB-KW"/>
</dbReference>
<dbReference type="AlphaFoldDB" id="A0A934K688"/>
<dbReference type="Proteomes" id="UP000612893">
    <property type="component" value="Unassembled WGS sequence"/>
</dbReference>
<dbReference type="InterPro" id="IPR036259">
    <property type="entry name" value="MFS_trans_sf"/>
</dbReference>
<dbReference type="NCBIfam" id="TIGR00897">
    <property type="entry name" value="2A0118"/>
    <property type="match status" value="1"/>
</dbReference>
<feature type="transmembrane region" description="Helical" evidence="7">
    <location>
        <begin position="183"/>
        <end position="204"/>
    </location>
</feature>
<reference evidence="9" key="1">
    <citation type="submission" date="2020-10" db="EMBL/GenBank/DDBJ databases">
        <title>Ca. Dormibacterota MAGs.</title>
        <authorList>
            <person name="Montgomery K."/>
        </authorList>
    </citation>
    <scope>NUCLEOTIDE SEQUENCE [LARGE SCALE GENOMIC DNA]</scope>
    <source>
        <strain evidence="9">SC8812_S17_10</strain>
    </source>
</reference>
<dbReference type="Pfam" id="PF13419">
    <property type="entry name" value="HAD_2"/>
    <property type="match status" value="1"/>
</dbReference>
<feature type="transmembrane region" description="Helical" evidence="7">
    <location>
        <begin position="303"/>
        <end position="324"/>
    </location>
</feature>
<dbReference type="PROSITE" id="PS50850">
    <property type="entry name" value="MFS"/>
    <property type="match status" value="1"/>
</dbReference>